<keyword evidence="2" id="KW-1185">Reference proteome</keyword>
<name>A0A0D2QYW5_GOSRA</name>
<dbReference type="Proteomes" id="UP000032304">
    <property type="component" value="Chromosome 7"/>
</dbReference>
<proteinExistence type="predicted"/>
<protein>
    <submittedName>
        <fullName evidence="1">Uncharacterized protein</fullName>
    </submittedName>
</protein>
<dbReference type="Gramene" id="KJB44418">
    <property type="protein sequence ID" value="KJB44418"/>
    <property type="gene ID" value="B456_007G251600"/>
</dbReference>
<organism evidence="1 2">
    <name type="scientific">Gossypium raimondii</name>
    <name type="common">Peruvian cotton</name>
    <name type="synonym">Gossypium klotzschianum subsp. raimondii</name>
    <dbReference type="NCBI Taxonomy" id="29730"/>
    <lineage>
        <taxon>Eukaryota</taxon>
        <taxon>Viridiplantae</taxon>
        <taxon>Streptophyta</taxon>
        <taxon>Embryophyta</taxon>
        <taxon>Tracheophyta</taxon>
        <taxon>Spermatophyta</taxon>
        <taxon>Magnoliopsida</taxon>
        <taxon>eudicotyledons</taxon>
        <taxon>Gunneridae</taxon>
        <taxon>Pentapetalae</taxon>
        <taxon>rosids</taxon>
        <taxon>malvids</taxon>
        <taxon>Malvales</taxon>
        <taxon>Malvaceae</taxon>
        <taxon>Malvoideae</taxon>
        <taxon>Gossypium</taxon>
    </lineage>
</organism>
<sequence length="72" mass="8350">MLIITTLNVQLRHTNGSYKRELSLYQSAWHLKMRALAYPALSSATNVIELQQCIHKQNQYGGLQLHQYTKYA</sequence>
<gene>
    <name evidence="1" type="ORF">B456_007G251600</name>
</gene>
<dbReference type="EMBL" id="CM001746">
    <property type="protein sequence ID" value="KJB44418.1"/>
    <property type="molecule type" value="Genomic_DNA"/>
</dbReference>
<evidence type="ECO:0000313" key="1">
    <source>
        <dbReference type="EMBL" id="KJB44418.1"/>
    </source>
</evidence>
<dbReference type="AlphaFoldDB" id="A0A0D2QYW5"/>
<reference evidence="1 2" key="1">
    <citation type="journal article" date="2012" name="Nature">
        <title>Repeated polyploidization of Gossypium genomes and the evolution of spinnable cotton fibres.</title>
        <authorList>
            <person name="Paterson A.H."/>
            <person name="Wendel J.F."/>
            <person name="Gundlach H."/>
            <person name="Guo H."/>
            <person name="Jenkins J."/>
            <person name="Jin D."/>
            <person name="Llewellyn D."/>
            <person name="Showmaker K.C."/>
            <person name="Shu S."/>
            <person name="Udall J."/>
            <person name="Yoo M.J."/>
            <person name="Byers R."/>
            <person name="Chen W."/>
            <person name="Doron-Faigenboim A."/>
            <person name="Duke M.V."/>
            <person name="Gong L."/>
            <person name="Grimwood J."/>
            <person name="Grover C."/>
            <person name="Grupp K."/>
            <person name="Hu G."/>
            <person name="Lee T.H."/>
            <person name="Li J."/>
            <person name="Lin L."/>
            <person name="Liu T."/>
            <person name="Marler B.S."/>
            <person name="Page J.T."/>
            <person name="Roberts A.W."/>
            <person name="Romanel E."/>
            <person name="Sanders W.S."/>
            <person name="Szadkowski E."/>
            <person name="Tan X."/>
            <person name="Tang H."/>
            <person name="Xu C."/>
            <person name="Wang J."/>
            <person name="Wang Z."/>
            <person name="Zhang D."/>
            <person name="Zhang L."/>
            <person name="Ashrafi H."/>
            <person name="Bedon F."/>
            <person name="Bowers J.E."/>
            <person name="Brubaker C.L."/>
            <person name="Chee P.W."/>
            <person name="Das S."/>
            <person name="Gingle A.R."/>
            <person name="Haigler C.H."/>
            <person name="Harker D."/>
            <person name="Hoffmann L.V."/>
            <person name="Hovav R."/>
            <person name="Jones D.C."/>
            <person name="Lemke C."/>
            <person name="Mansoor S."/>
            <person name="ur Rahman M."/>
            <person name="Rainville L.N."/>
            <person name="Rambani A."/>
            <person name="Reddy U.K."/>
            <person name="Rong J.K."/>
            <person name="Saranga Y."/>
            <person name="Scheffler B.E."/>
            <person name="Scheffler J.A."/>
            <person name="Stelly D.M."/>
            <person name="Triplett B.A."/>
            <person name="Van Deynze A."/>
            <person name="Vaslin M.F."/>
            <person name="Waghmare V.N."/>
            <person name="Walford S.A."/>
            <person name="Wright R.J."/>
            <person name="Zaki E.A."/>
            <person name="Zhang T."/>
            <person name="Dennis E.S."/>
            <person name="Mayer K.F."/>
            <person name="Peterson D.G."/>
            <person name="Rokhsar D.S."/>
            <person name="Wang X."/>
            <person name="Schmutz J."/>
        </authorList>
    </citation>
    <scope>NUCLEOTIDE SEQUENCE [LARGE SCALE GENOMIC DNA]</scope>
</reference>
<accession>A0A0D2QYW5</accession>
<evidence type="ECO:0000313" key="2">
    <source>
        <dbReference type="Proteomes" id="UP000032304"/>
    </source>
</evidence>